<feature type="transmembrane region" description="Helical" evidence="2">
    <location>
        <begin position="277"/>
        <end position="299"/>
    </location>
</feature>
<proteinExistence type="predicted"/>
<feature type="compositionally biased region" description="Basic and acidic residues" evidence="1">
    <location>
        <begin position="467"/>
        <end position="476"/>
    </location>
</feature>
<evidence type="ECO:0000313" key="4">
    <source>
        <dbReference type="Proteomes" id="UP000789342"/>
    </source>
</evidence>
<keyword evidence="2" id="KW-1133">Transmembrane helix</keyword>
<feature type="non-terminal residue" evidence="3">
    <location>
        <position position="514"/>
    </location>
</feature>
<name>A0A9N9NJX2_9GLOM</name>
<dbReference type="OrthoDB" id="2384302at2759"/>
<accession>A0A9N9NJX2</accession>
<evidence type="ECO:0000256" key="2">
    <source>
        <dbReference type="SAM" id="Phobius"/>
    </source>
</evidence>
<keyword evidence="2" id="KW-0472">Membrane</keyword>
<organism evidence="3 4">
    <name type="scientific">Acaulospora morrowiae</name>
    <dbReference type="NCBI Taxonomy" id="94023"/>
    <lineage>
        <taxon>Eukaryota</taxon>
        <taxon>Fungi</taxon>
        <taxon>Fungi incertae sedis</taxon>
        <taxon>Mucoromycota</taxon>
        <taxon>Glomeromycotina</taxon>
        <taxon>Glomeromycetes</taxon>
        <taxon>Diversisporales</taxon>
        <taxon>Acaulosporaceae</taxon>
        <taxon>Acaulospora</taxon>
    </lineage>
</organism>
<feature type="transmembrane region" description="Helical" evidence="2">
    <location>
        <begin position="360"/>
        <end position="383"/>
    </location>
</feature>
<evidence type="ECO:0000256" key="1">
    <source>
        <dbReference type="SAM" id="MobiDB-lite"/>
    </source>
</evidence>
<feature type="transmembrane region" description="Helical" evidence="2">
    <location>
        <begin position="389"/>
        <end position="415"/>
    </location>
</feature>
<feature type="compositionally biased region" description="Basic and acidic residues" evidence="1">
    <location>
        <begin position="489"/>
        <end position="504"/>
    </location>
</feature>
<feature type="transmembrane region" description="Helical" evidence="2">
    <location>
        <begin position="319"/>
        <end position="339"/>
    </location>
</feature>
<reference evidence="3" key="1">
    <citation type="submission" date="2021-06" db="EMBL/GenBank/DDBJ databases">
        <authorList>
            <person name="Kallberg Y."/>
            <person name="Tangrot J."/>
            <person name="Rosling A."/>
        </authorList>
    </citation>
    <scope>NUCLEOTIDE SEQUENCE</scope>
    <source>
        <strain evidence="3">CL551</strain>
    </source>
</reference>
<feature type="transmembrane region" description="Helical" evidence="2">
    <location>
        <begin position="221"/>
        <end position="239"/>
    </location>
</feature>
<protein>
    <submittedName>
        <fullName evidence="3">235_t:CDS:1</fullName>
    </submittedName>
</protein>
<dbReference type="EMBL" id="CAJVPV010028547">
    <property type="protein sequence ID" value="CAG8736690.1"/>
    <property type="molecule type" value="Genomic_DNA"/>
</dbReference>
<keyword evidence="4" id="KW-1185">Reference proteome</keyword>
<dbReference type="Proteomes" id="UP000789342">
    <property type="component" value="Unassembled WGS sequence"/>
</dbReference>
<gene>
    <name evidence="3" type="ORF">AMORRO_LOCUS14424</name>
</gene>
<keyword evidence="2" id="KW-0812">Transmembrane</keyword>
<feature type="transmembrane region" description="Helical" evidence="2">
    <location>
        <begin position="251"/>
        <end position="270"/>
    </location>
</feature>
<sequence length="514" mass="56990">LNYRGQVVLSGRGSINVYQSGYDDVPRLTIPSNLITIINHVNSTTFKAKLLASTLNLPNTTYYVTVDDGMVLNANLSEPLPGIKPGAWNFTTASQKTLYSEAATVLLRFGSQSQQSFLTNSSATLKEIHTEVSRFLPVEIRRISTPYSAWYYDKGTNHDHILVPIRIEPGDPSPLKLISDLEDLVFNLPSTNMANGTMTSMLDSKFGAPVQTDFWVENKTVLILAGIAVSLVILLYIAAERRDPAARNVAIPQFVLILADFALDIIFLLTHSRDVSFLFVPSMIFTTVPLSFNFFWSAGTLIREAFYHDDFLRWFKSNTAIASAFTVLGSAEVEVLSILNSRAGGIKTLQAPWSDRASKMIFIGSFIGFIIEDVPQFVIQVIYEQNTASYSIIPFLTLATASLMIVHAIVGKLYLGIARWRQSKHQYEPPGGGEAWRELMSEVERLAKEHQEESRKSIAAAKLAAKKRAEEKKDHISGGNRGTVLKGGNYKDKGKRREDERYAFEGDVSSGGSV</sequence>
<dbReference type="AlphaFoldDB" id="A0A9N9NJX2"/>
<comment type="caution">
    <text evidence="3">The sequence shown here is derived from an EMBL/GenBank/DDBJ whole genome shotgun (WGS) entry which is preliminary data.</text>
</comment>
<feature type="non-terminal residue" evidence="3">
    <location>
        <position position="1"/>
    </location>
</feature>
<evidence type="ECO:0000313" key="3">
    <source>
        <dbReference type="EMBL" id="CAG8736690.1"/>
    </source>
</evidence>
<feature type="region of interest" description="Disordered" evidence="1">
    <location>
        <begin position="466"/>
        <end position="514"/>
    </location>
</feature>